<feature type="transmembrane region" description="Helical" evidence="2">
    <location>
        <begin position="53"/>
        <end position="74"/>
    </location>
</feature>
<protein>
    <submittedName>
        <fullName evidence="3">Uncharacterized protein</fullName>
    </submittedName>
</protein>
<evidence type="ECO:0000256" key="2">
    <source>
        <dbReference type="SAM" id="Phobius"/>
    </source>
</evidence>
<feature type="compositionally biased region" description="Low complexity" evidence="1">
    <location>
        <begin position="170"/>
        <end position="184"/>
    </location>
</feature>
<dbReference type="EMBL" id="LAZR01052300">
    <property type="protein sequence ID" value="KKK83273.1"/>
    <property type="molecule type" value="Genomic_DNA"/>
</dbReference>
<keyword evidence="2" id="KW-1133">Transmembrane helix</keyword>
<proteinExistence type="predicted"/>
<reference evidence="3" key="1">
    <citation type="journal article" date="2015" name="Nature">
        <title>Complex archaea that bridge the gap between prokaryotes and eukaryotes.</title>
        <authorList>
            <person name="Spang A."/>
            <person name="Saw J.H."/>
            <person name="Jorgensen S.L."/>
            <person name="Zaremba-Niedzwiedzka K."/>
            <person name="Martijn J."/>
            <person name="Lind A.E."/>
            <person name="van Eijk R."/>
            <person name="Schleper C."/>
            <person name="Guy L."/>
            <person name="Ettema T.J."/>
        </authorList>
    </citation>
    <scope>NUCLEOTIDE SEQUENCE</scope>
</reference>
<name>A0A0F8YPB5_9ZZZZ</name>
<comment type="caution">
    <text evidence="3">The sequence shown here is derived from an EMBL/GenBank/DDBJ whole genome shotgun (WGS) entry which is preliminary data.</text>
</comment>
<feature type="region of interest" description="Disordered" evidence="1">
    <location>
        <begin position="170"/>
        <end position="201"/>
    </location>
</feature>
<sequence length="201" mass="21131">MANKLPRRTMSMAKRGVKRAEELADLDLVEGAIGNPETDGPDGGPRFSHPQLILGWTLGLVMVVAFMFLGKALFASANRDYSMLPDGYREATGLTSDEPAELTGYEGNGRSTLPSAARVDSPWAEPVAEVPIVLKVACPDGTVHIATGPNEADAVCIRGRLVTEPVATPTAQEMATSTTTPTATIIRPMPSGLPVTGEGES</sequence>
<evidence type="ECO:0000256" key="1">
    <source>
        <dbReference type="SAM" id="MobiDB-lite"/>
    </source>
</evidence>
<accession>A0A0F8YPB5</accession>
<dbReference type="AlphaFoldDB" id="A0A0F8YPB5"/>
<keyword evidence="2" id="KW-0472">Membrane</keyword>
<gene>
    <name evidence="3" type="ORF">LCGC14_2795030</name>
</gene>
<evidence type="ECO:0000313" key="3">
    <source>
        <dbReference type="EMBL" id="KKK83273.1"/>
    </source>
</evidence>
<organism evidence="3">
    <name type="scientific">marine sediment metagenome</name>
    <dbReference type="NCBI Taxonomy" id="412755"/>
    <lineage>
        <taxon>unclassified sequences</taxon>
        <taxon>metagenomes</taxon>
        <taxon>ecological metagenomes</taxon>
    </lineage>
</organism>
<keyword evidence="2" id="KW-0812">Transmembrane</keyword>